<evidence type="ECO:0000259" key="13">
    <source>
        <dbReference type="Pfam" id="PF01292"/>
    </source>
</evidence>
<sequence length="217" mass="24224">MDRTTHSDSPRDEVMFTRFERLWHWTQAVIILALGLTGFEVFGSCRVVGYETAVGLHQVLAWTLLGLWVLALFWHLVTGEWRQYVPTLASMGAVLRYYTAGIFDPRIAHPYRPTRAAKHNPLQRLAYGGFLVVIMPALWISGLLYMAYNQWDAWGLGFLSLGTVALVHAAAAFALVLFFVGHVYMAFTGRPATAYLKAMITGRAAHHDDPAPPHPAA</sequence>
<keyword evidence="11 12" id="KW-0472">Membrane</keyword>
<organism evidence="14 15">
    <name type="scientific">Caenispirillum bisanense</name>
    <dbReference type="NCBI Taxonomy" id="414052"/>
    <lineage>
        <taxon>Bacteria</taxon>
        <taxon>Pseudomonadati</taxon>
        <taxon>Pseudomonadota</taxon>
        <taxon>Alphaproteobacteria</taxon>
        <taxon>Rhodospirillales</taxon>
        <taxon>Novispirillaceae</taxon>
        <taxon>Caenispirillum</taxon>
    </lineage>
</organism>
<evidence type="ECO:0000256" key="12">
    <source>
        <dbReference type="SAM" id="Phobius"/>
    </source>
</evidence>
<evidence type="ECO:0000256" key="11">
    <source>
        <dbReference type="ARBA" id="ARBA00023136"/>
    </source>
</evidence>
<dbReference type="Proteomes" id="UP000219621">
    <property type="component" value="Unassembled WGS sequence"/>
</dbReference>
<evidence type="ECO:0000313" key="14">
    <source>
        <dbReference type="EMBL" id="SOD93720.1"/>
    </source>
</evidence>
<dbReference type="InterPro" id="IPR000516">
    <property type="entry name" value="Ni-dep_Hydgase_cyt-B"/>
</dbReference>
<evidence type="ECO:0000313" key="15">
    <source>
        <dbReference type="Proteomes" id="UP000219621"/>
    </source>
</evidence>
<comment type="similarity">
    <text evidence="2">Belongs to the HupC/HyaC/HydC family.</text>
</comment>
<feature type="domain" description="Cytochrome b561 bacterial/Ni-hydrogenase" evidence="13">
    <location>
        <begin position="16"/>
        <end position="202"/>
    </location>
</feature>
<dbReference type="EMBL" id="OCNJ01000003">
    <property type="protein sequence ID" value="SOD93720.1"/>
    <property type="molecule type" value="Genomic_DNA"/>
</dbReference>
<dbReference type="SUPFAM" id="SSF81342">
    <property type="entry name" value="Transmembrane di-heme cytochromes"/>
    <property type="match status" value="1"/>
</dbReference>
<keyword evidence="15" id="KW-1185">Reference proteome</keyword>
<evidence type="ECO:0000256" key="6">
    <source>
        <dbReference type="ARBA" id="ARBA00022692"/>
    </source>
</evidence>
<dbReference type="GO" id="GO:0005886">
    <property type="term" value="C:plasma membrane"/>
    <property type="evidence" value="ECO:0007669"/>
    <property type="project" value="UniProtKB-SubCell"/>
</dbReference>
<dbReference type="OrthoDB" id="1117555at2"/>
<keyword evidence="8" id="KW-0249">Electron transport</keyword>
<reference evidence="14 15" key="1">
    <citation type="submission" date="2017-09" db="EMBL/GenBank/DDBJ databases">
        <authorList>
            <person name="Ehlers B."/>
            <person name="Leendertz F.H."/>
        </authorList>
    </citation>
    <scope>NUCLEOTIDE SEQUENCE [LARGE SCALE GENOMIC DNA]</scope>
    <source>
        <strain evidence="14 15">USBA 140</strain>
    </source>
</reference>
<gene>
    <name evidence="14" type="ORF">SAMN05421508_103166</name>
</gene>
<evidence type="ECO:0000256" key="8">
    <source>
        <dbReference type="ARBA" id="ARBA00022982"/>
    </source>
</evidence>
<dbReference type="InterPro" id="IPR051542">
    <property type="entry name" value="Hydrogenase_cytochrome"/>
</dbReference>
<evidence type="ECO:0000256" key="7">
    <source>
        <dbReference type="ARBA" id="ARBA00022723"/>
    </source>
</evidence>
<dbReference type="PANTHER" id="PTHR30485:SF1">
    <property type="entry name" value="CYTOCHROME YDHU-RELATED"/>
    <property type="match status" value="1"/>
</dbReference>
<dbReference type="PANTHER" id="PTHR30485">
    <property type="entry name" value="NI/FE-HYDROGENASE 1 B-TYPE CYTOCHROME SUBUNIT"/>
    <property type="match status" value="1"/>
</dbReference>
<keyword evidence="4" id="KW-1003">Cell membrane</keyword>
<dbReference type="Pfam" id="PF01292">
    <property type="entry name" value="Ni_hydr_CYTB"/>
    <property type="match status" value="1"/>
</dbReference>
<dbReference type="RefSeq" id="WP_097278535.1">
    <property type="nucleotide sequence ID" value="NZ_OCNJ01000003.1"/>
</dbReference>
<proteinExistence type="inferred from homology"/>
<dbReference type="InterPro" id="IPR011577">
    <property type="entry name" value="Cyt_b561_bac/Ni-Hgenase"/>
</dbReference>
<keyword evidence="7" id="KW-0479">Metal-binding</keyword>
<comment type="subcellular location">
    <subcellularLocation>
        <location evidence="1">Cell membrane</location>
        <topology evidence="1">Multi-pass membrane protein</topology>
    </subcellularLocation>
</comment>
<keyword evidence="9 12" id="KW-1133">Transmembrane helix</keyword>
<evidence type="ECO:0000256" key="10">
    <source>
        <dbReference type="ARBA" id="ARBA00023004"/>
    </source>
</evidence>
<feature type="transmembrane region" description="Helical" evidence="12">
    <location>
        <begin position="125"/>
        <end position="148"/>
    </location>
</feature>
<dbReference type="GO" id="GO:0009055">
    <property type="term" value="F:electron transfer activity"/>
    <property type="evidence" value="ECO:0007669"/>
    <property type="project" value="InterPro"/>
</dbReference>
<dbReference type="AlphaFoldDB" id="A0A286GDY7"/>
<evidence type="ECO:0000256" key="4">
    <source>
        <dbReference type="ARBA" id="ARBA00022475"/>
    </source>
</evidence>
<keyword evidence="3" id="KW-0813">Transport</keyword>
<dbReference type="PRINTS" id="PR00161">
    <property type="entry name" value="NIHGNASECYTB"/>
</dbReference>
<feature type="transmembrane region" description="Helical" evidence="12">
    <location>
        <begin position="154"/>
        <end position="180"/>
    </location>
</feature>
<keyword evidence="6 12" id="KW-0812">Transmembrane</keyword>
<dbReference type="GO" id="GO:0005506">
    <property type="term" value="F:iron ion binding"/>
    <property type="evidence" value="ECO:0007669"/>
    <property type="project" value="InterPro"/>
</dbReference>
<dbReference type="InterPro" id="IPR016174">
    <property type="entry name" value="Di-haem_cyt_TM"/>
</dbReference>
<evidence type="ECO:0000256" key="3">
    <source>
        <dbReference type="ARBA" id="ARBA00022448"/>
    </source>
</evidence>
<name>A0A286GDY7_9PROT</name>
<dbReference type="GO" id="GO:0020037">
    <property type="term" value="F:heme binding"/>
    <property type="evidence" value="ECO:0007669"/>
    <property type="project" value="TreeGrafter"/>
</dbReference>
<evidence type="ECO:0000256" key="5">
    <source>
        <dbReference type="ARBA" id="ARBA00022617"/>
    </source>
</evidence>
<feature type="transmembrane region" description="Helical" evidence="12">
    <location>
        <begin position="54"/>
        <end position="77"/>
    </location>
</feature>
<evidence type="ECO:0000256" key="9">
    <source>
        <dbReference type="ARBA" id="ARBA00022989"/>
    </source>
</evidence>
<keyword evidence="10" id="KW-0408">Iron</keyword>
<dbReference type="Gene3D" id="1.20.950.20">
    <property type="entry name" value="Transmembrane di-heme cytochromes, Chain C"/>
    <property type="match status" value="1"/>
</dbReference>
<protein>
    <submittedName>
        <fullName evidence="14">Cytochrome b561</fullName>
    </submittedName>
</protein>
<dbReference type="GO" id="GO:0022904">
    <property type="term" value="P:respiratory electron transport chain"/>
    <property type="evidence" value="ECO:0007669"/>
    <property type="project" value="InterPro"/>
</dbReference>
<evidence type="ECO:0000256" key="1">
    <source>
        <dbReference type="ARBA" id="ARBA00004651"/>
    </source>
</evidence>
<evidence type="ECO:0000256" key="2">
    <source>
        <dbReference type="ARBA" id="ARBA00008622"/>
    </source>
</evidence>
<accession>A0A286GDY7</accession>
<keyword evidence="5" id="KW-0349">Heme</keyword>
<feature type="transmembrane region" description="Helical" evidence="12">
    <location>
        <begin position="22"/>
        <end position="42"/>
    </location>
</feature>